<dbReference type="eggNOG" id="COG4961">
    <property type="taxonomic scope" value="Bacteria"/>
</dbReference>
<evidence type="ECO:0000256" key="1">
    <source>
        <dbReference type="SAM" id="SignalP"/>
    </source>
</evidence>
<dbReference type="EMBL" id="CP000088">
    <property type="protein sequence ID" value="AAZ57019.1"/>
    <property type="molecule type" value="Genomic_DNA"/>
</dbReference>
<feature type="chain" id="PRO_5004233675" description="WxL domain-containing protein" evidence="1">
    <location>
        <begin position="27"/>
        <end position="178"/>
    </location>
</feature>
<gene>
    <name evidence="2" type="ordered locus">Tfu_2986</name>
</gene>
<dbReference type="KEGG" id="tfu:Tfu_2986"/>
<protein>
    <recommendedName>
        <fullName evidence="3">WxL domain-containing protein</fullName>
    </recommendedName>
</protein>
<evidence type="ECO:0008006" key="3">
    <source>
        <dbReference type="Google" id="ProtNLM"/>
    </source>
</evidence>
<evidence type="ECO:0000313" key="2">
    <source>
        <dbReference type="EMBL" id="AAZ57019.1"/>
    </source>
</evidence>
<dbReference type="RefSeq" id="WP_011293403.1">
    <property type="nucleotide sequence ID" value="NC_007333.1"/>
</dbReference>
<dbReference type="HOGENOM" id="CLU_122354_0_0_11"/>
<feature type="signal peptide" evidence="1">
    <location>
        <begin position="1"/>
        <end position="26"/>
    </location>
</feature>
<name>Q47KK3_THEFY</name>
<organism evidence="2">
    <name type="scientific">Thermobifida fusca (strain YX)</name>
    <dbReference type="NCBI Taxonomy" id="269800"/>
    <lineage>
        <taxon>Bacteria</taxon>
        <taxon>Bacillati</taxon>
        <taxon>Actinomycetota</taxon>
        <taxon>Actinomycetes</taxon>
        <taxon>Streptosporangiales</taxon>
        <taxon>Nocardiopsidaceae</taxon>
        <taxon>Thermobifida</taxon>
    </lineage>
</organism>
<reference evidence="2" key="1">
    <citation type="submission" date="2005-07" db="EMBL/GenBank/DDBJ databases">
        <title>Complete sequence of Thermobifida fusca YX.</title>
        <authorList>
            <consortium name="US DOE Joint Genome Institute"/>
            <person name="Copeland A."/>
            <person name="Lucas S."/>
            <person name="Lapidus A."/>
            <person name="Barry K."/>
            <person name="Detter J.C."/>
            <person name="Glavina T."/>
            <person name="Hammon N."/>
            <person name="Israni S."/>
            <person name="Pitluck S."/>
            <person name="Di Bartolo G."/>
            <person name="Chain P."/>
            <person name="Schmutz J."/>
            <person name="Larimer F."/>
            <person name="Land M."/>
            <person name="Lykidis A."/>
            <person name="Richardson P."/>
        </authorList>
    </citation>
    <scope>NUCLEOTIDE SEQUENCE</scope>
    <source>
        <strain evidence="2">YX</strain>
    </source>
</reference>
<dbReference type="AlphaFoldDB" id="Q47KK3"/>
<proteinExistence type="predicted"/>
<keyword evidence="1" id="KW-0732">Signal</keyword>
<sequence>MRISRMAGIAAATTALVAAAAVPAAADTTASTTTTFAVTAAELAITAPTTATLPDATPGGSTSGALGTVSVTDGRAALDASWVATATLDAPFTTGTGTTPETIPAANVTYDPGAAIDPTPPGEFTPGSPGTLDSPVTAMSHTTGSGANSVSWNPTLTIAVPSGAVAGTYTGTVVHSVA</sequence>
<dbReference type="STRING" id="269800.Tfu_2986"/>
<accession>Q47KK3</accession>